<accession>A0A9N9PLI4</accession>
<protein>
    <submittedName>
        <fullName evidence="1">Uncharacterized protein</fullName>
    </submittedName>
</protein>
<dbReference type="EMBL" id="CAJVRL010000082">
    <property type="protein sequence ID" value="CAG8958429.1"/>
    <property type="molecule type" value="Genomic_DNA"/>
</dbReference>
<dbReference type="AlphaFoldDB" id="A0A9N9PLI4"/>
<organism evidence="1 2">
    <name type="scientific">Hymenoscyphus fraxineus</name>
    <dbReference type="NCBI Taxonomy" id="746836"/>
    <lineage>
        <taxon>Eukaryota</taxon>
        <taxon>Fungi</taxon>
        <taxon>Dikarya</taxon>
        <taxon>Ascomycota</taxon>
        <taxon>Pezizomycotina</taxon>
        <taxon>Leotiomycetes</taxon>
        <taxon>Helotiales</taxon>
        <taxon>Helotiaceae</taxon>
        <taxon>Hymenoscyphus</taxon>
    </lineage>
</organism>
<comment type="caution">
    <text evidence="1">The sequence shown here is derived from an EMBL/GenBank/DDBJ whole genome shotgun (WGS) entry which is preliminary data.</text>
</comment>
<sequence>MPAPQEIANVTVNDFLFTLYHERDALAEVLAPDQTFRFGNSEIRWSLVNNEPHVHITLDCTDDVCWTFNWSPRYGQPILEPRPRLDPEDGLILAVPMEDMAQGDILYLSHTLTPSGGMEDTTLRMSGYQIKVSS</sequence>
<dbReference type="Proteomes" id="UP000696280">
    <property type="component" value="Unassembled WGS sequence"/>
</dbReference>
<proteinExistence type="predicted"/>
<gene>
    <name evidence="1" type="ORF">HYFRA_00011106</name>
</gene>
<keyword evidence="2" id="KW-1185">Reference proteome</keyword>
<dbReference type="OrthoDB" id="10299331at2759"/>
<reference evidence="1" key="1">
    <citation type="submission" date="2021-07" db="EMBL/GenBank/DDBJ databases">
        <authorList>
            <person name="Durling M."/>
        </authorList>
    </citation>
    <scope>NUCLEOTIDE SEQUENCE</scope>
</reference>
<name>A0A9N9PLI4_9HELO</name>
<evidence type="ECO:0000313" key="1">
    <source>
        <dbReference type="EMBL" id="CAG8958429.1"/>
    </source>
</evidence>
<evidence type="ECO:0000313" key="2">
    <source>
        <dbReference type="Proteomes" id="UP000696280"/>
    </source>
</evidence>